<dbReference type="SMART" id="SM00980">
    <property type="entry name" value="THAP"/>
    <property type="match status" value="1"/>
</dbReference>
<keyword evidence="4 5" id="KW-0238">DNA-binding</keyword>
<comment type="caution">
    <text evidence="8">The sequence shown here is derived from an EMBL/GenBank/DDBJ whole genome shotgun (WGS) entry which is preliminary data.</text>
</comment>
<proteinExistence type="predicted"/>
<protein>
    <recommendedName>
        <fullName evidence="7">THAP-type domain-containing protein</fullName>
    </recommendedName>
</protein>
<dbReference type="Proteomes" id="UP001159363">
    <property type="component" value="Chromosome 2"/>
</dbReference>
<feature type="region of interest" description="Disordered" evidence="6">
    <location>
        <begin position="257"/>
        <end position="278"/>
    </location>
</feature>
<evidence type="ECO:0000313" key="9">
    <source>
        <dbReference type="Proteomes" id="UP001159363"/>
    </source>
</evidence>
<feature type="region of interest" description="Disordered" evidence="6">
    <location>
        <begin position="62"/>
        <end position="91"/>
    </location>
</feature>
<reference evidence="8 9" key="1">
    <citation type="submission" date="2023-02" db="EMBL/GenBank/DDBJ databases">
        <title>LHISI_Scaffold_Assembly.</title>
        <authorList>
            <person name="Stuart O.P."/>
            <person name="Cleave R."/>
            <person name="Magrath M.J.L."/>
            <person name="Mikheyev A.S."/>
        </authorList>
    </citation>
    <scope>NUCLEOTIDE SEQUENCE [LARGE SCALE GENOMIC DNA]</scope>
    <source>
        <strain evidence="8">Daus_M_001</strain>
        <tissue evidence="8">Leg muscle</tissue>
    </source>
</reference>
<organism evidence="8 9">
    <name type="scientific">Dryococelus australis</name>
    <dbReference type="NCBI Taxonomy" id="614101"/>
    <lineage>
        <taxon>Eukaryota</taxon>
        <taxon>Metazoa</taxon>
        <taxon>Ecdysozoa</taxon>
        <taxon>Arthropoda</taxon>
        <taxon>Hexapoda</taxon>
        <taxon>Insecta</taxon>
        <taxon>Pterygota</taxon>
        <taxon>Neoptera</taxon>
        <taxon>Polyneoptera</taxon>
        <taxon>Phasmatodea</taxon>
        <taxon>Verophasmatodea</taxon>
        <taxon>Anareolatae</taxon>
        <taxon>Phasmatidae</taxon>
        <taxon>Eurycanthinae</taxon>
        <taxon>Dryococelus</taxon>
    </lineage>
</organism>
<evidence type="ECO:0000313" key="8">
    <source>
        <dbReference type="EMBL" id="KAJ8893895.1"/>
    </source>
</evidence>
<evidence type="ECO:0000256" key="3">
    <source>
        <dbReference type="ARBA" id="ARBA00022833"/>
    </source>
</evidence>
<keyword evidence="2 5" id="KW-0863">Zinc-finger</keyword>
<evidence type="ECO:0000259" key="7">
    <source>
        <dbReference type="PROSITE" id="PS50950"/>
    </source>
</evidence>
<keyword evidence="1" id="KW-0479">Metal-binding</keyword>
<evidence type="ECO:0000256" key="4">
    <source>
        <dbReference type="ARBA" id="ARBA00023125"/>
    </source>
</evidence>
<evidence type="ECO:0000256" key="2">
    <source>
        <dbReference type="ARBA" id="ARBA00022771"/>
    </source>
</evidence>
<dbReference type="EMBL" id="JARBHB010000002">
    <property type="protein sequence ID" value="KAJ8893895.1"/>
    <property type="molecule type" value="Genomic_DNA"/>
</dbReference>
<accession>A0ABQ9IB48</accession>
<dbReference type="PROSITE" id="PS50950">
    <property type="entry name" value="ZF_THAP"/>
    <property type="match status" value="1"/>
</dbReference>
<sequence>MRGMPRGGPGVQEPRGVPADVVGRLLRASSLPPPHLLVQQLPRVKLHPRLIWMAAHPARTQRTACPSSAPPHLLRHSGPRWLSGQPARLPPRRTMFNPRPVGIVPDDAVSRLVFSGISRLPRPLIPALLHINVNRPLRLSRPRFYEPPKSLHSLTHSFVIPSRSRPGGADFLNLSGGYRLFTDGGNREIRHQENWRECSGGYRRLASTNDYSTQVRNKIRFLMGQFGVWTISAPRFAGVLNSNREWMISIGSQHAAANQTQGPSLEPRGANQRTGTPTSQELPICVRVHVGNECVIGKKKPCVPGCADKLSVRHRFPLRGEVFRAWLHRIRNPKLQSADKKKLYDTYLVCDLHFNDQCNNAGSKSLKMYSVPSQLLPGELSVMMHSSLHYIRFIVGLSSIPGFVPGQSHRSFRAYGAPRGYYRKRVDETEKDASILIIPIEMLSPHTPALVNDSIFCDLSPAFHPSNAEFVFALFKAPEHTHLGVDSTLKEPV</sequence>
<evidence type="ECO:0000256" key="6">
    <source>
        <dbReference type="SAM" id="MobiDB-lite"/>
    </source>
</evidence>
<feature type="domain" description="THAP-type" evidence="7">
    <location>
        <begin position="290"/>
        <end position="375"/>
    </location>
</feature>
<dbReference type="SUPFAM" id="SSF57716">
    <property type="entry name" value="Glucocorticoid receptor-like (DNA-binding domain)"/>
    <property type="match status" value="1"/>
</dbReference>
<keyword evidence="3" id="KW-0862">Zinc</keyword>
<keyword evidence="9" id="KW-1185">Reference proteome</keyword>
<dbReference type="Pfam" id="PF05485">
    <property type="entry name" value="THAP"/>
    <property type="match status" value="1"/>
</dbReference>
<name>A0ABQ9IB48_9NEOP</name>
<dbReference type="InterPro" id="IPR006612">
    <property type="entry name" value="THAP_Znf"/>
</dbReference>
<gene>
    <name evidence="8" type="ORF">PR048_006496</name>
</gene>
<evidence type="ECO:0000256" key="5">
    <source>
        <dbReference type="PROSITE-ProRule" id="PRU00309"/>
    </source>
</evidence>
<evidence type="ECO:0000256" key="1">
    <source>
        <dbReference type="ARBA" id="ARBA00022723"/>
    </source>
</evidence>